<feature type="transmembrane region" description="Helical" evidence="1">
    <location>
        <begin position="347"/>
        <end position="365"/>
    </location>
</feature>
<feature type="transmembrane region" description="Helical" evidence="1">
    <location>
        <begin position="6"/>
        <end position="30"/>
    </location>
</feature>
<dbReference type="RefSeq" id="WP_223705212.1">
    <property type="nucleotide sequence ID" value="NZ_JAINUY010000002.1"/>
</dbReference>
<feature type="transmembrane region" description="Helical" evidence="1">
    <location>
        <begin position="78"/>
        <end position="99"/>
    </location>
</feature>
<keyword evidence="1" id="KW-0812">Transmembrane</keyword>
<keyword evidence="1" id="KW-1133">Transmembrane helix</keyword>
<name>A0A9X1KP29_9FLAO</name>
<proteinExistence type="predicted"/>
<sequence length="447" mass="51905">MTYQIYSIYQLLIILIGLILSIGCLGLLIFKINRKKYLNPKELTITLFLLTISILLNLNNEEILYRNSRAYFIDPAVAMGIVSIIQVLLPVFTCSYILYKIISSKNNLNFNPEEKVEDFIEKVLTSEDFATAFSTRLPVGKDDKKLGLDYIPFILLSLEKRRKRFKLYSDRFLTATLVLGISFIAIVIYFGYILLNDSSAGISKNISDLKTEIRQANANFQIIKAVDLLDAFNKETEFQKIERVQLKKNDLNYKNLESLKKSYISFSIDKNFEDFYTSFNNKYDSINENGDIKYISLISKLKPQIIEFANSTRFADANYRSSANNMLRLIPKIENELAKPQNELHELLKRLILSIVIISFFLAILRYTSKLYTNNYNLMVQTENDELGVRKFYIGLKNTDKNNDERKIVIQKFIDLYKFEDNDDQLNLSKEETGIIKDLLSNLMKKI</sequence>
<dbReference type="AlphaFoldDB" id="A0A9X1KP29"/>
<keyword evidence="3" id="KW-1185">Reference proteome</keyword>
<evidence type="ECO:0000313" key="3">
    <source>
        <dbReference type="Proteomes" id="UP001139366"/>
    </source>
</evidence>
<dbReference type="EMBL" id="JAINUY010000002">
    <property type="protein sequence ID" value="MBZ4034493.1"/>
    <property type="molecule type" value="Genomic_DNA"/>
</dbReference>
<keyword evidence="1" id="KW-0472">Membrane</keyword>
<evidence type="ECO:0000313" key="2">
    <source>
        <dbReference type="EMBL" id="MBZ4034493.1"/>
    </source>
</evidence>
<gene>
    <name evidence="2" type="ORF">K6T82_06930</name>
</gene>
<protein>
    <submittedName>
        <fullName evidence="2">Uncharacterized protein</fullName>
    </submittedName>
</protein>
<organism evidence="2 3">
    <name type="scientific">Flavobacterium potami</name>
    <dbReference type="NCBI Taxonomy" id="2872310"/>
    <lineage>
        <taxon>Bacteria</taxon>
        <taxon>Pseudomonadati</taxon>
        <taxon>Bacteroidota</taxon>
        <taxon>Flavobacteriia</taxon>
        <taxon>Flavobacteriales</taxon>
        <taxon>Flavobacteriaceae</taxon>
        <taxon>Flavobacterium</taxon>
    </lineage>
</organism>
<reference evidence="2 3" key="1">
    <citation type="journal article" date="2023" name="Antonie Van Leeuwenhoek">
        <title>Flavobacterium potami sp. nov., a multi-metal resistance genes harbouring bacterium isolated from shallow river silt.</title>
        <authorList>
            <person name="Li S."/>
            <person name="Mao S."/>
            <person name="Mu W."/>
            <person name="Guo B."/>
            <person name="Li C."/>
            <person name="Zhu Q."/>
            <person name="Hou X."/>
            <person name="Zhao Y."/>
            <person name="Wei S."/>
            <person name="Liu H."/>
            <person name="Liu A."/>
        </authorList>
    </citation>
    <scope>NUCLEOTIDE SEQUENCE [LARGE SCALE GENOMIC DNA]</scope>
    <source>
        <strain evidence="2 3">17A</strain>
    </source>
</reference>
<evidence type="ECO:0000256" key="1">
    <source>
        <dbReference type="SAM" id="Phobius"/>
    </source>
</evidence>
<feature type="transmembrane region" description="Helical" evidence="1">
    <location>
        <begin position="172"/>
        <end position="195"/>
    </location>
</feature>
<dbReference type="Proteomes" id="UP001139366">
    <property type="component" value="Unassembled WGS sequence"/>
</dbReference>
<accession>A0A9X1KP29</accession>
<comment type="caution">
    <text evidence="2">The sequence shown here is derived from an EMBL/GenBank/DDBJ whole genome shotgun (WGS) entry which is preliminary data.</text>
</comment>